<evidence type="ECO:0000259" key="2">
    <source>
        <dbReference type="Pfam" id="PF00725"/>
    </source>
</evidence>
<accession>A0A2M9ZS10</accession>
<dbReference type="InterPro" id="IPR006176">
    <property type="entry name" value="3-OHacyl-CoA_DH_NAD-bd"/>
</dbReference>
<dbReference type="Gene3D" id="1.10.1040.50">
    <property type="match status" value="1"/>
</dbReference>
<dbReference type="SUPFAM" id="SSF48179">
    <property type="entry name" value="6-phosphogluconate dehydrogenase C-terminal domain-like"/>
    <property type="match status" value="1"/>
</dbReference>
<dbReference type="RefSeq" id="WP_100712170.1">
    <property type="nucleotide sequence ID" value="NZ_NPDY01000001.1"/>
</dbReference>
<gene>
    <name evidence="4" type="ORF">CH360_01570</name>
    <name evidence="5" type="ORF">CH373_01570</name>
</gene>
<dbReference type="PANTHER" id="PTHR48075">
    <property type="entry name" value="3-HYDROXYACYL-COA DEHYDROGENASE FAMILY PROTEIN"/>
    <property type="match status" value="1"/>
</dbReference>
<dbReference type="SUPFAM" id="SSF51735">
    <property type="entry name" value="NAD(P)-binding Rossmann-fold domains"/>
    <property type="match status" value="1"/>
</dbReference>
<evidence type="ECO:0000259" key="3">
    <source>
        <dbReference type="Pfam" id="PF02737"/>
    </source>
</evidence>
<dbReference type="Proteomes" id="UP000231962">
    <property type="component" value="Unassembled WGS sequence"/>
</dbReference>
<dbReference type="Pfam" id="PF00725">
    <property type="entry name" value="3HCDH"/>
    <property type="match status" value="1"/>
</dbReference>
<evidence type="ECO:0000256" key="1">
    <source>
        <dbReference type="ARBA" id="ARBA00023002"/>
    </source>
</evidence>
<organism evidence="5 7">
    <name type="scientific">Leptospira perolatii</name>
    <dbReference type="NCBI Taxonomy" id="2023191"/>
    <lineage>
        <taxon>Bacteria</taxon>
        <taxon>Pseudomonadati</taxon>
        <taxon>Spirochaetota</taxon>
        <taxon>Spirochaetia</taxon>
        <taxon>Leptospirales</taxon>
        <taxon>Leptospiraceae</taxon>
        <taxon>Leptospira</taxon>
    </lineage>
</organism>
<dbReference type="InterPro" id="IPR006108">
    <property type="entry name" value="3HC_DH_C"/>
</dbReference>
<protein>
    <submittedName>
        <fullName evidence="5">3-hydroxyacyl-CoA dehydrogenase</fullName>
    </submittedName>
</protein>
<dbReference type="AlphaFoldDB" id="A0A2M9ZS10"/>
<dbReference type="GO" id="GO:0070403">
    <property type="term" value="F:NAD+ binding"/>
    <property type="evidence" value="ECO:0007669"/>
    <property type="project" value="InterPro"/>
</dbReference>
<dbReference type="EMBL" id="NPDY01000001">
    <property type="protein sequence ID" value="PJZ71228.1"/>
    <property type="molecule type" value="Genomic_DNA"/>
</dbReference>
<feature type="domain" description="3-hydroxyacyl-CoA dehydrogenase NAD binding" evidence="3">
    <location>
        <begin position="6"/>
        <end position="181"/>
    </location>
</feature>
<feature type="domain" description="3-hydroxyacyl-CoA dehydrogenase C-terminal" evidence="2">
    <location>
        <begin position="185"/>
        <end position="284"/>
    </location>
</feature>
<name>A0A2M9ZS10_9LEPT</name>
<dbReference type="Pfam" id="PF02737">
    <property type="entry name" value="3HCDH_N"/>
    <property type="match status" value="1"/>
</dbReference>
<dbReference type="OrthoDB" id="9771883at2"/>
<keyword evidence="1" id="KW-0560">Oxidoreductase</keyword>
<dbReference type="PANTHER" id="PTHR48075:SF7">
    <property type="entry name" value="3-HYDROXYACYL-COA DEHYDROGENASE-RELATED"/>
    <property type="match status" value="1"/>
</dbReference>
<keyword evidence="6" id="KW-1185">Reference proteome</keyword>
<dbReference type="GO" id="GO:0006631">
    <property type="term" value="P:fatty acid metabolic process"/>
    <property type="evidence" value="ECO:0007669"/>
    <property type="project" value="InterPro"/>
</dbReference>
<reference evidence="6 7" key="1">
    <citation type="submission" date="2017-07" db="EMBL/GenBank/DDBJ databases">
        <title>Leptospira spp. isolated from tropical soils.</title>
        <authorList>
            <person name="Thibeaux R."/>
            <person name="Iraola G."/>
            <person name="Ferres I."/>
            <person name="Bierque E."/>
            <person name="Girault D."/>
            <person name="Soupe-Gilbert M.-E."/>
            <person name="Picardeau M."/>
            <person name="Goarant C."/>
        </authorList>
    </citation>
    <scope>NUCLEOTIDE SEQUENCE [LARGE SCALE GENOMIC DNA]</scope>
    <source>
        <strain evidence="5 7">FH1-B-B1</strain>
        <strain evidence="4 6">FH1-B-C1</strain>
    </source>
</reference>
<dbReference type="InterPro" id="IPR036291">
    <property type="entry name" value="NAD(P)-bd_dom_sf"/>
</dbReference>
<evidence type="ECO:0000313" key="7">
    <source>
        <dbReference type="Proteomes" id="UP000231990"/>
    </source>
</evidence>
<dbReference type="Gene3D" id="3.40.50.720">
    <property type="entry name" value="NAD(P)-binding Rossmann-like Domain"/>
    <property type="match status" value="1"/>
</dbReference>
<evidence type="ECO:0000313" key="6">
    <source>
        <dbReference type="Proteomes" id="UP000231962"/>
    </source>
</evidence>
<dbReference type="GO" id="GO:0016616">
    <property type="term" value="F:oxidoreductase activity, acting on the CH-OH group of donors, NAD or NADP as acceptor"/>
    <property type="evidence" value="ECO:0007669"/>
    <property type="project" value="InterPro"/>
</dbReference>
<sequence length="436" mass="47942">MREIKTVTVLGANGTMGAGSAAIVAAFGKAKVHMLARDINKAKEGIEKAVASIKTDTIQPRLIPGSYDQDLEKAVSESDWVFELVAESYEVKEPINKRIAKARKPGTIVSTVSSGLSIARLADAFDEDGKKHYYGTHFFNPPYKMILCELVTHKGNDKKVTKQLGEYLEKVLGRAVVYTNDTPAFAGNRIGFQLINEVAQKAEEYSDKGGIALLDAIMSGYTGRAMAPLDTADFVGLDVHKAIVDNLYEMTKDAAHSTFKLPGYFQKLIDKGDLGRKSGQGLYKMTKSPDGKKEKLYYDIKSDIYVPVPKFDIPFIKDANRRISESDYIGAMNIVKEAKGLEADLARYFIARYVSYSLSIVGEVVETKEMADLAMGTGFNWAPASAFVDFLGGPKEAIQLIQKAKLPVPEVLTKAKNGKPFYELKDKLDARSLFKG</sequence>
<proteinExistence type="predicted"/>
<dbReference type="Proteomes" id="UP000231990">
    <property type="component" value="Unassembled WGS sequence"/>
</dbReference>
<dbReference type="EMBL" id="NPDZ01000001">
    <property type="protein sequence ID" value="PJZ74761.1"/>
    <property type="molecule type" value="Genomic_DNA"/>
</dbReference>
<evidence type="ECO:0000313" key="4">
    <source>
        <dbReference type="EMBL" id="PJZ71228.1"/>
    </source>
</evidence>
<dbReference type="InterPro" id="IPR008927">
    <property type="entry name" value="6-PGluconate_DH-like_C_sf"/>
</dbReference>
<comment type="caution">
    <text evidence="5">The sequence shown here is derived from an EMBL/GenBank/DDBJ whole genome shotgun (WGS) entry which is preliminary data.</text>
</comment>
<evidence type="ECO:0000313" key="5">
    <source>
        <dbReference type="EMBL" id="PJZ74761.1"/>
    </source>
</evidence>